<keyword evidence="1" id="KW-0812">Transmembrane</keyword>
<dbReference type="AlphaFoldDB" id="A0A1C6V4V2"/>
<protein>
    <submittedName>
        <fullName evidence="2">Uncharacterized protein</fullName>
    </submittedName>
</protein>
<proteinExistence type="predicted"/>
<dbReference type="OrthoDB" id="5188929at2"/>
<accession>A0A1C6V4V2</accession>
<evidence type="ECO:0000313" key="3">
    <source>
        <dbReference type="Proteomes" id="UP000199343"/>
    </source>
</evidence>
<evidence type="ECO:0000313" key="2">
    <source>
        <dbReference type="EMBL" id="SCL61074.1"/>
    </source>
</evidence>
<keyword evidence="1" id="KW-1133">Transmembrane helix</keyword>
<feature type="transmembrane region" description="Helical" evidence="1">
    <location>
        <begin position="6"/>
        <end position="24"/>
    </location>
</feature>
<dbReference type="EMBL" id="FMIC01000002">
    <property type="protein sequence ID" value="SCL61074.1"/>
    <property type="molecule type" value="Genomic_DNA"/>
</dbReference>
<sequence length="144" mass="15476">MKTPEILSVIAIVMSTITLTWQIISWRRTGAVVKVTAKLGFVPGLDGNFVVIEASNSGRTAVTVTGYGLKCPDGGNLIQFDRVPLSAEIPHRLEPGAEASWLMPIENVQAVCAERGVRYQDVVAWVRLGSGGTVMARKRGVGLK</sequence>
<keyword evidence="1" id="KW-0472">Membrane</keyword>
<dbReference type="STRING" id="47871.GA0070608_2411"/>
<organism evidence="2 3">
    <name type="scientific">Micromonospora peucetia</name>
    <dbReference type="NCBI Taxonomy" id="47871"/>
    <lineage>
        <taxon>Bacteria</taxon>
        <taxon>Bacillati</taxon>
        <taxon>Actinomycetota</taxon>
        <taxon>Actinomycetes</taxon>
        <taxon>Micromonosporales</taxon>
        <taxon>Micromonosporaceae</taxon>
        <taxon>Micromonospora</taxon>
    </lineage>
</organism>
<evidence type="ECO:0000256" key="1">
    <source>
        <dbReference type="SAM" id="Phobius"/>
    </source>
</evidence>
<name>A0A1C6V4V2_9ACTN</name>
<reference evidence="2 3" key="1">
    <citation type="submission" date="2016-06" db="EMBL/GenBank/DDBJ databases">
        <authorList>
            <person name="Kjaerup R.B."/>
            <person name="Dalgaard T.S."/>
            <person name="Juul-Madsen H.R."/>
        </authorList>
    </citation>
    <scope>NUCLEOTIDE SEQUENCE [LARGE SCALE GENOMIC DNA]</scope>
    <source>
        <strain evidence="2 3">DSM 43363</strain>
    </source>
</reference>
<gene>
    <name evidence="2" type="ORF">GA0070608_2411</name>
</gene>
<dbReference type="Proteomes" id="UP000199343">
    <property type="component" value="Unassembled WGS sequence"/>
</dbReference>
<dbReference type="RefSeq" id="WP_091626790.1">
    <property type="nucleotide sequence ID" value="NZ_FMIC01000002.1"/>
</dbReference>